<evidence type="ECO:0000256" key="6">
    <source>
        <dbReference type="ARBA" id="ARBA00022683"/>
    </source>
</evidence>
<keyword evidence="6" id="KW-0598">Phosphotransferase system</keyword>
<evidence type="ECO:0000256" key="5">
    <source>
        <dbReference type="ARBA" id="ARBA00022679"/>
    </source>
</evidence>
<feature type="non-terminal residue" evidence="9">
    <location>
        <position position="1"/>
    </location>
</feature>
<name>A0A622D1E8_SALER</name>
<keyword evidence="2" id="KW-0813">Transport</keyword>
<keyword evidence="4 9" id="KW-0762">Sugar transport</keyword>
<dbReference type="GO" id="GO:0008982">
    <property type="term" value="F:protein-N(PI)-phosphohistidine-sugar phosphotransferase activity"/>
    <property type="evidence" value="ECO:0007669"/>
    <property type="project" value="InterPro"/>
</dbReference>
<accession>A0A622D1E8</accession>
<feature type="domain" description="PTS EIIB type-4" evidence="8">
    <location>
        <begin position="1"/>
        <end position="98"/>
    </location>
</feature>
<reference evidence="9" key="1">
    <citation type="submission" date="2019-09" db="EMBL/GenBank/DDBJ databases">
        <authorList>
            <consortium name="NARMS: The National Antimicrobial Resistance Monitoring System"/>
        </authorList>
    </citation>
    <scope>NUCLEOTIDE SEQUENCE</scope>
    <source>
        <strain evidence="9">CVM N19S0421</strain>
    </source>
</reference>
<dbReference type="GO" id="GO:0009401">
    <property type="term" value="P:phosphoenolpyruvate-dependent sugar phosphotransferase system"/>
    <property type="evidence" value="ECO:0007669"/>
    <property type="project" value="UniProtKB-KW"/>
</dbReference>
<dbReference type="Pfam" id="PF03830">
    <property type="entry name" value="PTSIIB_sorb"/>
    <property type="match status" value="1"/>
</dbReference>
<gene>
    <name evidence="9" type="ORF">F7L41_22345</name>
</gene>
<organism evidence="9">
    <name type="scientific">Salmonella enterica</name>
    <name type="common">Salmonella choleraesuis</name>
    <dbReference type="NCBI Taxonomy" id="28901"/>
    <lineage>
        <taxon>Bacteria</taxon>
        <taxon>Pseudomonadati</taxon>
        <taxon>Pseudomonadota</taxon>
        <taxon>Gammaproteobacteria</taxon>
        <taxon>Enterobacterales</taxon>
        <taxon>Enterobacteriaceae</taxon>
        <taxon>Salmonella</taxon>
    </lineage>
</organism>
<evidence type="ECO:0000256" key="2">
    <source>
        <dbReference type="ARBA" id="ARBA00022448"/>
    </source>
</evidence>
<evidence type="ECO:0000256" key="7">
    <source>
        <dbReference type="ARBA" id="ARBA00022777"/>
    </source>
</evidence>
<dbReference type="InterPro" id="IPR036667">
    <property type="entry name" value="PTS_IIB_sorbose-sp_sf"/>
</dbReference>
<dbReference type="GO" id="GO:0016301">
    <property type="term" value="F:kinase activity"/>
    <property type="evidence" value="ECO:0007669"/>
    <property type="project" value="UniProtKB-KW"/>
</dbReference>
<evidence type="ECO:0000259" key="8">
    <source>
        <dbReference type="PROSITE" id="PS51101"/>
    </source>
</evidence>
<comment type="caution">
    <text evidence="9">The sequence shown here is derived from an EMBL/GenBank/DDBJ whole genome shotgun (WGS) entry which is preliminary data.</text>
</comment>
<protein>
    <submittedName>
        <fullName evidence="9">PTS sugar transporter subunit IIB</fullName>
    </submittedName>
</protein>
<dbReference type="SUPFAM" id="SSF52728">
    <property type="entry name" value="PTS IIb component"/>
    <property type="match status" value="1"/>
</dbReference>
<dbReference type="GO" id="GO:0005737">
    <property type="term" value="C:cytoplasm"/>
    <property type="evidence" value="ECO:0007669"/>
    <property type="project" value="UniProtKB-SubCell"/>
</dbReference>
<keyword evidence="3" id="KW-0963">Cytoplasm</keyword>
<proteinExistence type="predicted"/>
<dbReference type="PROSITE" id="PS51101">
    <property type="entry name" value="PTS_EIIB_TYPE_4"/>
    <property type="match status" value="1"/>
</dbReference>
<sequence length="98" mass="10667">VAQAIDVLSNVKDDGEDDKIIILVKSPIPVLALLQGGVNFEELIVGGMGVNEKRSRLYRNLAASDVERAAFREINQLGVPINIKVLPSDAPMELIPYL</sequence>
<dbReference type="InterPro" id="IPR004720">
    <property type="entry name" value="PTS_IIB_sorbose-sp"/>
</dbReference>
<dbReference type="Gene3D" id="3.40.35.10">
    <property type="entry name" value="Phosphotransferase system, sorbose subfamily IIB component"/>
    <property type="match status" value="1"/>
</dbReference>
<evidence type="ECO:0000256" key="4">
    <source>
        <dbReference type="ARBA" id="ARBA00022597"/>
    </source>
</evidence>
<evidence type="ECO:0000256" key="1">
    <source>
        <dbReference type="ARBA" id="ARBA00004496"/>
    </source>
</evidence>
<dbReference type="AlphaFoldDB" id="A0A622D1E8"/>
<dbReference type="EMBL" id="AALERK010000012">
    <property type="protein sequence ID" value="ECY8989788.1"/>
    <property type="molecule type" value="Genomic_DNA"/>
</dbReference>
<keyword evidence="5" id="KW-0808">Transferase</keyword>
<keyword evidence="7" id="KW-0418">Kinase</keyword>
<evidence type="ECO:0000313" key="9">
    <source>
        <dbReference type="EMBL" id="ECY8989788.1"/>
    </source>
</evidence>
<evidence type="ECO:0000256" key="3">
    <source>
        <dbReference type="ARBA" id="ARBA00022490"/>
    </source>
</evidence>
<comment type="subcellular location">
    <subcellularLocation>
        <location evidence="1">Cytoplasm</location>
    </subcellularLocation>
</comment>